<dbReference type="HOGENOM" id="CLU_007279_1_0_1"/>
<reference evidence="3" key="2">
    <citation type="submission" date="2015-01" db="EMBL/GenBank/DDBJ databases">
        <title>Evolutionary Origins and Diversification of the Mycorrhizal Mutualists.</title>
        <authorList>
            <consortium name="DOE Joint Genome Institute"/>
            <consortium name="Mycorrhizal Genomics Consortium"/>
            <person name="Kohler A."/>
            <person name="Kuo A."/>
            <person name="Nagy L.G."/>
            <person name="Floudas D."/>
            <person name="Copeland A."/>
            <person name="Barry K.W."/>
            <person name="Cichocki N."/>
            <person name="Veneault-Fourrey C."/>
            <person name="LaButti K."/>
            <person name="Lindquist E.A."/>
            <person name="Lipzen A."/>
            <person name="Lundell T."/>
            <person name="Morin E."/>
            <person name="Murat C."/>
            <person name="Riley R."/>
            <person name="Ohm R."/>
            <person name="Sun H."/>
            <person name="Tunlid A."/>
            <person name="Henrissat B."/>
            <person name="Grigoriev I.V."/>
            <person name="Hibbett D.S."/>
            <person name="Martin F."/>
        </authorList>
    </citation>
    <scope>NUCLEOTIDE SEQUENCE [LARGE SCALE GENOMIC DNA]</scope>
    <source>
        <strain evidence="3">Foug A</strain>
    </source>
</reference>
<name>A0A0C3ES91_9AGAM</name>
<evidence type="ECO:0000313" key="3">
    <source>
        <dbReference type="Proteomes" id="UP000053989"/>
    </source>
</evidence>
<dbReference type="Gene3D" id="1.20.1280.50">
    <property type="match status" value="1"/>
</dbReference>
<feature type="domain" description="F-box" evidence="1">
    <location>
        <begin position="12"/>
        <end position="58"/>
    </location>
</feature>
<proteinExistence type="predicted"/>
<accession>A0A0C3ES91</accession>
<dbReference type="InterPro" id="IPR036047">
    <property type="entry name" value="F-box-like_dom_sf"/>
</dbReference>
<dbReference type="EMBL" id="KN822004">
    <property type="protein sequence ID" value="KIM70656.1"/>
    <property type="molecule type" value="Genomic_DNA"/>
</dbReference>
<keyword evidence="3" id="KW-1185">Reference proteome</keyword>
<protein>
    <recommendedName>
        <fullName evidence="1">F-box domain-containing protein</fullName>
    </recommendedName>
</protein>
<organism evidence="2 3">
    <name type="scientific">Scleroderma citrinum Foug A</name>
    <dbReference type="NCBI Taxonomy" id="1036808"/>
    <lineage>
        <taxon>Eukaryota</taxon>
        <taxon>Fungi</taxon>
        <taxon>Dikarya</taxon>
        <taxon>Basidiomycota</taxon>
        <taxon>Agaricomycotina</taxon>
        <taxon>Agaricomycetes</taxon>
        <taxon>Agaricomycetidae</taxon>
        <taxon>Boletales</taxon>
        <taxon>Sclerodermatineae</taxon>
        <taxon>Sclerodermataceae</taxon>
        <taxon>Scleroderma</taxon>
    </lineage>
</organism>
<dbReference type="Proteomes" id="UP000053989">
    <property type="component" value="Unassembled WGS sequence"/>
</dbReference>
<dbReference type="SUPFAM" id="SSF81383">
    <property type="entry name" value="F-box domain"/>
    <property type="match status" value="1"/>
</dbReference>
<dbReference type="STRING" id="1036808.A0A0C3ES91"/>
<dbReference type="PROSITE" id="PS50181">
    <property type="entry name" value="FBOX"/>
    <property type="match status" value="1"/>
</dbReference>
<evidence type="ECO:0000259" key="1">
    <source>
        <dbReference type="PROSITE" id="PS50181"/>
    </source>
</evidence>
<reference evidence="2 3" key="1">
    <citation type="submission" date="2014-04" db="EMBL/GenBank/DDBJ databases">
        <authorList>
            <consortium name="DOE Joint Genome Institute"/>
            <person name="Kuo A."/>
            <person name="Kohler A."/>
            <person name="Nagy L.G."/>
            <person name="Floudas D."/>
            <person name="Copeland A."/>
            <person name="Barry K.W."/>
            <person name="Cichocki N."/>
            <person name="Veneault-Fourrey C."/>
            <person name="LaButti K."/>
            <person name="Lindquist E.A."/>
            <person name="Lipzen A."/>
            <person name="Lundell T."/>
            <person name="Morin E."/>
            <person name="Murat C."/>
            <person name="Sun H."/>
            <person name="Tunlid A."/>
            <person name="Henrissat B."/>
            <person name="Grigoriev I.V."/>
            <person name="Hibbett D.S."/>
            <person name="Martin F."/>
            <person name="Nordberg H.P."/>
            <person name="Cantor M.N."/>
            <person name="Hua S.X."/>
        </authorList>
    </citation>
    <scope>NUCLEOTIDE SEQUENCE [LARGE SCALE GENOMIC DNA]</scope>
    <source>
        <strain evidence="2 3">Foug A</strain>
    </source>
</reference>
<dbReference type="InParanoid" id="A0A0C3ES91"/>
<dbReference type="AlphaFoldDB" id="A0A0C3ES91"/>
<dbReference type="OrthoDB" id="3256413at2759"/>
<dbReference type="Pfam" id="PF00646">
    <property type="entry name" value="F-box"/>
    <property type="match status" value="1"/>
</dbReference>
<dbReference type="SMART" id="SM00256">
    <property type="entry name" value="FBOX"/>
    <property type="match status" value="1"/>
</dbReference>
<sequence>MTSSGSILQCIRSKLTQLPIELICHVLSYLTSRELVRARQICQIIKTAIDHSELLQYVIDLGFFRMSEIPSDGRRIPVATRRKELRELETSWRNLRYRRRCDFPLLTSGPVYEFVGGIYALAGENCLYFSVLPHNPSSESKPIRTWHHPVDTTTMVDFTFCPSQDLLVIVNMSSNDHHHCYDLHLRSLRTNSPHPNAVQPVLKSIDEGDPGNFFHGTGPVKIQVLGKYMAILCRDVLANDDEMGDFLQLWTWMTDKVAKFTIRFPDTTNDFVFLSEDRFLLVADDGTIEIYSFVDSRASITPQRTARLSMPSLMMDWQLADAFIGGKPAPATGALTEYPRPWAENGLSLPMFHPSRDDQLLAFHVTLFRTTNEDDMHSFVFFIFRTELLRLQTLYEQHFGNPEGPEAPFLPYSVWGSTRTQWFSDNYVDWQNSVYGYRTVELVNDSKIFFPTEPRRLRVRDFNPSLLFSNAPSSVLVEEGETGEDGRETKKRGTLVLRPVEPKTKPFAECLGEGLPHWEVISEESFDATEVMMDEGRILLFSRRGGRDPLQVKILVM</sequence>
<gene>
    <name evidence="2" type="ORF">SCLCIDRAFT_160592</name>
</gene>
<dbReference type="InterPro" id="IPR001810">
    <property type="entry name" value="F-box_dom"/>
</dbReference>
<evidence type="ECO:0000313" key="2">
    <source>
        <dbReference type="EMBL" id="KIM70656.1"/>
    </source>
</evidence>